<dbReference type="GO" id="GO:0031624">
    <property type="term" value="F:ubiquitin conjugating enzyme binding"/>
    <property type="evidence" value="ECO:0007669"/>
    <property type="project" value="TreeGrafter"/>
</dbReference>
<gene>
    <name evidence="14" type="ORF">NQ315_007271</name>
</gene>
<dbReference type="GO" id="GO:0043161">
    <property type="term" value="P:proteasome-mediated ubiquitin-dependent protein catabolic process"/>
    <property type="evidence" value="ECO:0007669"/>
    <property type="project" value="TreeGrafter"/>
</dbReference>
<accession>A0AAV8WCY1</accession>
<dbReference type="Proteomes" id="UP001159042">
    <property type="component" value="Unassembled WGS sequence"/>
</dbReference>
<dbReference type="PROSITE" id="PS50089">
    <property type="entry name" value="ZF_RING_2"/>
    <property type="match status" value="1"/>
</dbReference>
<dbReference type="InterPro" id="IPR001841">
    <property type="entry name" value="Znf_RING"/>
</dbReference>
<dbReference type="InterPro" id="IPR013010">
    <property type="entry name" value="Znf_SIAH"/>
</dbReference>
<evidence type="ECO:0000256" key="1">
    <source>
        <dbReference type="ARBA" id="ARBA00000900"/>
    </source>
</evidence>
<evidence type="ECO:0000259" key="13">
    <source>
        <dbReference type="PROSITE" id="PS51081"/>
    </source>
</evidence>
<evidence type="ECO:0000313" key="14">
    <source>
        <dbReference type="EMBL" id="KAJ8924474.1"/>
    </source>
</evidence>
<evidence type="ECO:0000256" key="11">
    <source>
        <dbReference type="SAM" id="MobiDB-lite"/>
    </source>
</evidence>
<evidence type="ECO:0000256" key="7">
    <source>
        <dbReference type="ARBA" id="ARBA00022771"/>
    </source>
</evidence>
<evidence type="ECO:0000256" key="5">
    <source>
        <dbReference type="ARBA" id="ARBA00022679"/>
    </source>
</evidence>
<feature type="domain" description="SIAH-type" evidence="13">
    <location>
        <begin position="66"/>
        <end position="126"/>
    </location>
</feature>
<dbReference type="InterPro" id="IPR049548">
    <property type="entry name" value="Sina-like_RING"/>
</dbReference>
<dbReference type="Gene3D" id="3.30.40.10">
    <property type="entry name" value="Zinc/RING finger domain, C3HC4 (zinc finger)"/>
    <property type="match status" value="2"/>
</dbReference>
<evidence type="ECO:0000259" key="12">
    <source>
        <dbReference type="PROSITE" id="PS50089"/>
    </source>
</evidence>
<comment type="catalytic activity">
    <reaction evidence="1">
        <text>S-ubiquitinyl-[E2 ubiquitin-conjugating enzyme]-L-cysteine + [acceptor protein]-L-lysine = [E2 ubiquitin-conjugating enzyme]-L-cysteine + N(6)-ubiquitinyl-[acceptor protein]-L-lysine.</text>
        <dbReference type="EC" id="2.3.2.27"/>
    </reaction>
</comment>
<evidence type="ECO:0000256" key="2">
    <source>
        <dbReference type="ARBA" id="ARBA00004906"/>
    </source>
</evidence>
<name>A0AAV8WCY1_9CUCU</name>
<evidence type="ECO:0000256" key="9">
    <source>
        <dbReference type="ARBA" id="ARBA00022833"/>
    </source>
</evidence>
<dbReference type="EC" id="2.3.2.27" evidence="4"/>
<dbReference type="PROSITE" id="PS51081">
    <property type="entry name" value="ZF_SIAH"/>
    <property type="match status" value="1"/>
</dbReference>
<dbReference type="PANTHER" id="PTHR45877">
    <property type="entry name" value="E3 UBIQUITIN-PROTEIN LIGASE SIAH2"/>
    <property type="match status" value="1"/>
</dbReference>
<dbReference type="InterPro" id="IPR013083">
    <property type="entry name" value="Znf_RING/FYVE/PHD"/>
</dbReference>
<comment type="similarity">
    <text evidence="3">Belongs to the SINA (Seven in absentia) family.</text>
</comment>
<comment type="pathway">
    <text evidence="2">Protein modification; protein ubiquitination.</text>
</comment>
<organism evidence="14 15">
    <name type="scientific">Exocentrus adspersus</name>
    <dbReference type="NCBI Taxonomy" id="1586481"/>
    <lineage>
        <taxon>Eukaryota</taxon>
        <taxon>Metazoa</taxon>
        <taxon>Ecdysozoa</taxon>
        <taxon>Arthropoda</taxon>
        <taxon>Hexapoda</taxon>
        <taxon>Insecta</taxon>
        <taxon>Pterygota</taxon>
        <taxon>Neoptera</taxon>
        <taxon>Endopterygota</taxon>
        <taxon>Coleoptera</taxon>
        <taxon>Polyphaga</taxon>
        <taxon>Cucujiformia</taxon>
        <taxon>Chrysomeloidea</taxon>
        <taxon>Cerambycidae</taxon>
        <taxon>Lamiinae</taxon>
        <taxon>Acanthocinini</taxon>
        <taxon>Exocentrus</taxon>
    </lineage>
</organism>
<comment type="caution">
    <text evidence="14">The sequence shown here is derived from an EMBL/GenBank/DDBJ whole genome shotgun (WGS) entry which is preliminary data.</text>
</comment>
<feature type="region of interest" description="Disordered" evidence="11">
    <location>
        <begin position="270"/>
        <end position="291"/>
    </location>
</feature>
<evidence type="ECO:0000256" key="3">
    <source>
        <dbReference type="ARBA" id="ARBA00009119"/>
    </source>
</evidence>
<keyword evidence="7 10" id="KW-0863">Zinc-finger</keyword>
<proteinExistence type="inferred from homology"/>
<dbReference type="SUPFAM" id="SSF49599">
    <property type="entry name" value="TRAF domain-like"/>
    <property type="match status" value="1"/>
</dbReference>
<dbReference type="GO" id="GO:0005737">
    <property type="term" value="C:cytoplasm"/>
    <property type="evidence" value="ECO:0007669"/>
    <property type="project" value="TreeGrafter"/>
</dbReference>
<dbReference type="Pfam" id="PF21362">
    <property type="entry name" value="Sina_RING"/>
    <property type="match status" value="1"/>
</dbReference>
<dbReference type="InterPro" id="IPR004162">
    <property type="entry name" value="SINA-like_animal"/>
</dbReference>
<reference evidence="14 15" key="1">
    <citation type="journal article" date="2023" name="Insect Mol. Biol.">
        <title>Genome sequencing provides insights into the evolution of gene families encoding plant cell wall-degrading enzymes in longhorned beetles.</title>
        <authorList>
            <person name="Shin N.R."/>
            <person name="Okamura Y."/>
            <person name="Kirsch R."/>
            <person name="Pauchet Y."/>
        </authorList>
    </citation>
    <scope>NUCLEOTIDE SEQUENCE [LARGE SCALE GENOMIC DNA]</scope>
    <source>
        <strain evidence="14">EAD_L_NR</strain>
    </source>
</reference>
<evidence type="ECO:0000313" key="15">
    <source>
        <dbReference type="Proteomes" id="UP001159042"/>
    </source>
</evidence>
<dbReference type="GO" id="GO:0008270">
    <property type="term" value="F:zinc ion binding"/>
    <property type="evidence" value="ECO:0007669"/>
    <property type="project" value="UniProtKB-KW"/>
</dbReference>
<dbReference type="Pfam" id="PF21361">
    <property type="entry name" value="Sina_ZnF"/>
    <property type="match status" value="1"/>
</dbReference>
<dbReference type="GO" id="GO:0061630">
    <property type="term" value="F:ubiquitin protein ligase activity"/>
    <property type="evidence" value="ECO:0007669"/>
    <property type="project" value="UniProtKB-EC"/>
</dbReference>
<dbReference type="PANTHER" id="PTHR45877:SF2">
    <property type="entry name" value="E3 UBIQUITIN-PROTEIN LIGASE SINA-RELATED"/>
    <property type="match status" value="1"/>
</dbReference>
<keyword evidence="9" id="KW-0862">Zinc</keyword>
<evidence type="ECO:0000256" key="4">
    <source>
        <dbReference type="ARBA" id="ARBA00012483"/>
    </source>
</evidence>
<keyword evidence="6" id="KW-0479">Metal-binding</keyword>
<keyword evidence="15" id="KW-1185">Reference proteome</keyword>
<protein>
    <recommendedName>
        <fullName evidence="4">RING-type E3 ubiquitin transferase</fullName>
        <ecNumber evidence="4">2.3.2.27</ecNumber>
    </recommendedName>
</protein>
<keyword evidence="5" id="KW-0808">Transferase</keyword>
<evidence type="ECO:0000256" key="8">
    <source>
        <dbReference type="ARBA" id="ARBA00022786"/>
    </source>
</evidence>
<dbReference type="SUPFAM" id="SSF57850">
    <property type="entry name" value="RING/U-box"/>
    <property type="match status" value="1"/>
</dbReference>
<dbReference type="AlphaFoldDB" id="A0AAV8WCY1"/>
<sequence>MSNDVTVSQDVFKEYKCSLCGCGLSVPPIRILGLERTSQRTVYKCGRCVAVKCQIGVRNEVYEAVAQQLSFPCSYPGCEEKIQWGKVQDHEQECLHRTIRCPMHYQNCNMTIAVCQVEKHFNDKHRANVREVEDIGFLSGKGDGVMLLKAGEELFFLYRLQSNNFCTSILALGPSKYKKFKLTLFSTTDTNKVSVSFDELPVIRYDERSHCFKCLRRSCEEPHHPFCNKYNAVQQMTSTGFLNVHKKELVSGVMDSKDYYRCRLTLVPSDPSVDEAPPTEEKLPTQNDTAGASSLINNESLRKALSCPICMVYMVPPIFSCPTGHTLCSICKPSLGKCPTCKATLGNTRNYLAEEMAAEVKLHCEYQVQGCAFFGIASELKIHEQDCVFRNDYDGDEPRRRSKRLKLIPL</sequence>
<evidence type="ECO:0000256" key="6">
    <source>
        <dbReference type="ARBA" id="ARBA00022723"/>
    </source>
</evidence>
<feature type="domain" description="RING-type" evidence="12">
    <location>
        <begin position="307"/>
        <end position="342"/>
    </location>
</feature>
<keyword evidence="8" id="KW-0833">Ubl conjugation pathway</keyword>
<dbReference type="EMBL" id="JANEYG010000003">
    <property type="protein sequence ID" value="KAJ8924474.1"/>
    <property type="molecule type" value="Genomic_DNA"/>
</dbReference>
<evidence type="ECO:0000256" key="10">
    <source>
        <dbReference type="PROSITE-ProRule" id="PRU00455"/>
    </source>
</evidence>